<evidence type="ECO:0000313" key="9">
    <source>
        <dbReference type="Proteomes" id="UP000094565"/>
    </source>
</evidence>
<dbReference type="SMART" id="SM00338">
    <property type="entry name" value="BRLZ"/>
    <property type="match status" value="1"/>
</dbReference>
<feature type="region of interest" description="Disordered" evidence="6">
    <location>
        <begin position="1"/>
        <end position="62"/>
    </location>
</feature>
<protein>
    <submittedName>
        <fullName evidence="8">BA75_00128T0</fullName>
    </submittedName>
</protein>
<feature type="coiled-coil region" evidence="5">
    <location>
        <begin position="304"/>
        <end position="338"/>
    </location>
</feature>
<dbReference type="PROSITE" id="PS00036">
    <property type="entry name" value="BZIP_BASIC"/>
    <property type="match status" value="1"/>
</dbReference>
<keyword evidence="4" id="KW-0539">Nucleus</keyword>
<evidence type="ECO:0000256" key="2">
    <source>
        <dbReference type="ARBA" id="ARBA00023015"/>
    </source>
</evidence>
<dbReference type="AlphaFoldDB" id="A0A1B2J7X3"/>
<dbReference type="InterPro" id="IPR051027">
    <property type="entry name" value="bZIP_transcription_factors"/>
</dbReference>
<reference evidence="8 9" key="1">
    <citation type="submission" date="2016-02" db="EMBL/GenBank/DDBJ databases">
        <title>Comparative genomic and transcriptomic foundation for Pichia pastoris.</title>
        <authorList>
            <person name="Love K.R."/>
            <person name="Shah K.A."/>
            <person name="Whittaker C.A."/>
            <person name="Wu J."/>
            <person name="Bartlett M.C."/>
            <person name="Ma D."/>
            <person name="Leeson R.L."/>
            <person name="Priest M."/>
            <person name="Young S.K."/>
            <person name="Love J.C."/>
        </authorList>
    </citation>
    <scope>NUCLEOTIDE SEQUENCE [LARGE SCALE GENOMIC DNA]</scope>
    <source>
        <strain evidence="8 9">ATCC 28485</strain>
    </source>
</reference>
<dbReference type="OrthoDB" id="295274at2759"/>
<sequence>MAHNNPQLVQEQPFSPVSQIDVNPRQSQGQIEQQLNNLSSPINQGAEKPKKSSGGTFPHVFNQPTFDVHTMPPTNPPIFEQLYQQPSPFSHPSKTSNVIGVHNSHQYPSAVSHAGLGFLDDQQFLSMNPSYYNSVNDDSSLYANVVPDVLNFNSAFDNDGIMPSNPQFPPLKRRISISNGQIGQLIQATHMYQQQQQKASNFDQQELLKTSDPQVRKTPTHNIKLEDNSEFVSSLDSEGSDTKSSTIVLDDDGLPKHQLLYNNEVIFNPNDTLIPGTSAWKRQKLLERNRIAASKCRHKKKVIQEKLQKDVDLYSQENRFLSKRIQLLEKSLEQIQALVDGHISNCSNENDLSQIREAIRNLRVDEGALKKNFRDSIKLTQDEDSE</sequence>
<keyword evidence="3" id="KW-0804">Transcription</keyword>
<keyword evidence="2" id="KW-0805">Transcription regulation</keyword>
<dbReference type="PROSITE" id="PS50217">
    <property type="entry name" value="BZIP"/>
    <property type="match status" value="1"/>
</dbReference>
<gene>
    <name evidence="8" type="primary">CST6</name>
    <name evidence="8" type="ORF">ATY40_BA7500128</name>
</gene>
<keyword evidence="5" id="KW-0175">Coiled coil</keyword>
<evidence type="ECO:0000256" key="3">
    <source>
        <dbReference type="ARBA" id="ARBA00023163"/>
    </source>
</evidence>
<accession>A0A1B2J7X3</accession>
<dbReference type="SUPFAM" id="SSF57959">
    <property type="entry name" value="Leucine zipper domain"/>
    <property type="match status" value="1"/>
</dbReference>
<organism evidence="8 9">
    <name type="scientific">Komagataella pastoris</name>
    <name type="common">Yeast</name>
    <name type="synonym">Pichia pastoris</name>
    <dbReference type="NCBI Taxonomy" id="4922"/>
    <lineage>
        <taxon>Eukaryota</taxon>
        <taxon>Fungi</taxon>
        <taxon>Dikarya</taxon>
        <taxon>Ascomycota</taxon>
        <taxon>Saccharomycotina</taxon>
        <taxon>Pichiomycetes</taxon>
        <taxon>Pichiales</taxon>
        <taxon>Pichiaceae</taxon>
        <taxon>Komagataella</taxon>
    </lineage>
</organism>
<evidence type="ECO:0000259" key="7">
    <source>
        <dbReference type="PROSITE" id="PS50217"/>
    </source>
</evidence>
<evidence type="ECO:0000256" key="5">
    <source>
        <dbReference type="SAM" id="Coils"/>
    </source>
</evidence>
<name>A0A1B2J7X3_PICPA</name>
<proteinExistence type="predicted"/>
<dbReference type="PANTHER" id="PTHR19304">
    <property type="entry name" value="CYCLIC-AMP RESPONSE ELEMENT BINDING PROTEIN"/>
    <property type="match status" value="1"/>
</dbReference>
<evidence type="ECO:0000313" key="8">
    <source>
        <dbReference type="EMBL" id="ANZ74042.1"/>
    </source>
</evidence>
<dbReference type="Gene3D" id="1.20.5.170">
    <property type="match status" value="1"/>
</dbReference>
<dbReference type="Proteomes" id="UP000094565">
    <property type="component" value="Chromosome 1"/>
</dbReference>
<dbReference type="InterPro" id="IPR004827">
    <property type="entry name" value="bZIP"/>
</dbReference>
<keyword evidence="9" id="KW-1185">Reference proteome</keyword>
<comment type="subcellular location">
    <subcellularLocation>
        <location evidence="1">Nucleus</location>
    </subcellularLocation>
</comment>
<evidence type="ECO:0000256" key="4">
    <source>
        <dbReference type="ARBA" id="ARBA00023242"/>
    </source>
</evidence>
<feature type="domain" description="BZIP" evidence="7">
    <location>
        <begin position="281"/>
        <end position="342"/>
    </location>
</feature>
<evidence type="ECO:0000256" key="1">
    <source>
        <dbReference type="ARBA" id="ARBA00004123"/>
    </source>
</evidence>
<evidence type="ECO:0000256" key="6">
    <source>
        <dbReference type="SAM" id="MobiDB-lite"/>
    </source>
</evidence>
<dbReference type="EMBL" id="CP014584">
    <property type="protein sequence ID" value="ANZ74042.1"/>
    <property type="molecule type" value="Genomic_DNA"/>
</dbReference>
<dbReference type="GO" id="GO:0005634">
    <property type="term" value="C:nucleus"/>
    <property type="evidence" value="ECO:0007669"/>
    <property type="project" value="UniProtKB-SubCell"/>
</dbReference>
<dbReference type="GO" id="GO:0003700">
    <property type="term" value="F:DNA-binding transcription factor activity"/>
    <property type="evidence" value="ECO:0007669"/>
    <property type="project" value="InterPro"/>
</dbReference>
<dbReference type="CDD" id="cd14687">
    <property type="entry name" value="bZIP_ATF2"/>
    <property type="match status" value="1"/>
</dbReference>
<feature type="compositionally biased region" description="Polar residues" evidence="6">
    <location>
        <begin position="1"/>
        <end position="43"/>
    </location>
</feature>
<dbReference type="Pfam" id="PF00170">
    <property type="entry name" value="bZIP_1"/>
    <property type="match status" value="1"/>
</dbReference>
<dbReference type="InterPro" id="IPR046347">
    <property type="entry name" value="bZIP_sf"/>
</dbReference>